<evidence type="ECO:0000256" key="7">
    <source>
        <dbReference type="ARBA" id="ARBA00023284"/>
    </source>
</evidence>
<keyword evidence="5" id="KW-0560">Oxidoreductase</keyword>
<keyword evidence="6" id="KW-1015">Disulfide bond</keyword>
<dbReference type="InterPro" id="IPR050924">
    <property type="entry name" value="Peroxiredoxin_BCP/PrxQ"/>
</dbReference>
<dbReference type="SUPFAM" id="SSF52833">
    <property type="entry name" value="Thioredoxin-like"/>
    <property type="match status" value="1"/>
</dbReference>
<evidence type="ECO:0000313" key="15">
    <source>
        <dbReference type="EMBL" id="CAB4854987.1"/>
    </source>
</evidence>
<keyword evidence="7" id="KW-0676">Redox-active center</keyword>
<dbReference type="EMBL" id="CAFBOR010000160">
    <property type="protein sequence ID" value="CAB4994139.1"/>
    <property type="molecule type" value="Genomic_DNA"/>
</dbReference>
<dbReference type="EMBL" id="CAFBLK010000001">
    <property type="protein sequence ID" value="CAB4854987.1"/>
    <property type="molecule type" value="Genomic_DNA"/>
</dbReference>
<evidence type="ECO:0000256" key="4">
    <source>
        <dbReference type="ARBA" id="ARBA00022862"/>
    </source>
</evidence>
<organism evidence="13">
    <name type="scientific">freshwater metagenome</name>
    <dbReference type="NCBI Taxonomy" id="449393"/>
    <lineage>
        <taxon>unclassified sequences</taxon>
        <taxon>metagenomes</taxon>
        <taxon>ecological metagenomes</taxon>
    </lineage>
</organism>
<comment type="catalytic activity">
    <reaction evidence="10">
        <text>a hydroperoxide + [thioredoxin]-dithiol = an alcohol + [thioredoxin]-disulfide + H2O</text>
        <dbReference type="Rhea" id="RHEA:62620"/>
        <dbReference type="Rhea" id="RHEA-COMP:10698"/>
        <dbReference type="Rhea" id="RHEA-COMP:10700"/>
        <dbReference type="ChEBI" id="CHEBI:15377"/>
        <dbReference type="ChEBI" id="CHEBI:29950"/>
        <dbReference type="ChEBI" id="CHEBI:30879"/>
        <dbReference type="ChEBI" id="CHEBI:35924"/>
        <dbReference type="ChEBI" id="CHEBI:50058"/>
        <dbReference type="EC" id="1.11.1.24"/>
    </reaction>
</comment>
<keyword evidence="4" id="KW-0049">Antioxidant</keyword>
<evidence type="ECO:0000256" key="6">
    <source>
        <dbReference type="ARBA" id="ARBA00023157"/>
    </source>
</evidence>
<dbReference type="GO" id="GO:0008379">
    <property type="term" value="F:thioredoxin peroxidase activity"/>
    <property type="evidence" value="ECO:0007669"/>
    <property type="project" value="TreeGrafter"/>
</dbReference>
<evidence type="ECO:0000256" key="2">
    <source>
        <dbReference type="ARBA" id="ARBA00013017"/>
    </source>
</evidence>
<dbReference type="EMBL" id="CAFAAH010000004">
    <property type="protein sequence ID" value="CAB4786227.1"/>
    <property type="molecule type" value="Genomic_DNA"/>
</dbReference>
<dbReference type="Pfam" id="PF00578">
    <property type="entry name" value="AhpC-TSA"/>
    <property type="match status" value="1"/>
</dbReference>
<comment type="similarity">
    <text evidence="9">Belongs to the peroxiredoxin family. BCP/PrxQ subfamily.</text>
</comment>
<comment type="subunit">
    <text evidence="1">Monomer.</text>
</comment>
<name>A0A6J6V803_9ZZZZ</name>
<evidence type="ECO:0000313" key="17">
    <source>
        <dbReference type="EMBL" id="CAB5000013.1"/>
    </source>
</evidence>
<gene>
    <name evidence="12" type="ORF">UFOPK2242_00300</name>
    <name evidence="13" type="ORF">UFOPK2925_00060</name>
    <name evidence="14" type="ORF">UFOPK2996_00098</name>
    <name evidence="15" type="ORF">UFOPK3317_00009</name>
    <name evidence="16" type="ORF">UFOPK3974_01109</name>
    <name evidence="17" type="ORF">UFOPK4071_00061</name>
</gene>
<sequence>MPQIGEIASGFTLPGIDKGARRDYTLEEFRGRKVVLAFYPGDNTPGCTRQLCSYRDAFADLSSLDAVVLGISAQDIDSHEGFAAKNGFEFPLLTDGDQKVAKAYGAKGPLGIKRSLFILDRDGRVTYRHVAALVGVTYKGAETLTAELSKIE</sequence>
<dbReference type="EMBL" id="CAFBPF010000003">
    <property type="protein sequence ID" value="CAB5000013.1"/>
    <property type="molecule type" value="Genomic_DNA"/>
</dbReference>
<keyword evidence="3" id="KW-0575">Peroxidase</keyword>
<dbReference type="EMBL" id="CAEZZU010000003">
    <property type="protein sequence ID" value="CAB4767329.1"/>
    <property type="molecule type" value="Genomic_DNA"/>
</dbReference>
<dbReference type="InterPro" id="IPR013766">
    <property type="entry name" value="Thioredoxin_domain"/>
</dbReference>
<dbReference type="GO" id="GO:0005737">
    <property type="term" value="C:cytoplasm"/>
    <property type="evidence" value="ECO:0007669"/>
    <property type="project" value="TreeGrafter"/>
</dbReference>
<evidence type="ECO:0000256" key="10">
    <source>
        <dbReference type="ARBA" id="ARBA00049091"/>
    </source>
</evidence>
<evidence type="ECO:0000259" key="11">
    <source>
        <dbReference type="PROSITE" id="PS51352"/>
    </source>
</evidence>
<dbReference type="InterPro" id="IPR000866">
    <property type="entry name" value="AhpC/TSA"/>
</dbReference>
<dbReference type="InterPro" id="IPR036249">
    <property type="entry name" value="Thioredoxin-like_sf"/>
</dbReference>
<evidence type="ECO:0000256" key="8">
    <source>
        <dbReference type="ARBA" id="ARBA00032824"/>
    </source>
</evidence>
<evidence type="ECO:0000256" key="1">
    <source>
        <dbReference type="ARBA" id="ARBA00011245"/>
    </source>
</evidence>
<evidence type="ECO:0000313" key="13">
    <source>
        <dbReference type="EMBL" id="CAB4767329.1"/>
    </source>
</evidence>
<proteinExistence type="inferred from homology"/>
<protein>
    <recommendedName>
        <fullName evidence="2">thioredoxin-dependent peroxiredoxin</fullName>
        <ecNumber evidence="2">1.11.1.24</ecNumber>
    </recommendedName>
    <alternativeName>
        <fullName evidence="8">Thioredoxin peroxidase</fullName>
    </alternativeName>
</protein>
<dbReference type="Gene3D" id="3.40.30.10">
    <property type="entry name" value="Glutaredoxin"/>
    <property type="match status" value="1"/>
</dbReference>
<reference evidence="13" key="1">
    <citation type="submission" date="2020-05" db="EMBL/GenBank/DDBJ databases">
        <authorList>
            <person name="Chiriac C."/>
            <person name="Salcher M."/>
            <person name="Ghai R."/>
            <person name="Kavagutti S V."/>
        </authorList>
    </citation>
    <scope>NUCLEOTIDE SEQUENCE</scope>
</reference>
<dbReference type="EC" id="1.11.1.24" evidence="2"/>
<evidence type="ECO:0000313" key="14">
    <source>
        <dbReference type="EMBL" id="CAB4786227.1"/>
    </source>
</evidence>
<evidence type="ECO:0000256" key="3">
    <source>
        <dbReference type="ARBA" id="ARBA00022559"/>
    </source>
</evidence>
<dbReference type="EMBL" id="CAEZWM010000020">
    <property type="protein sequence ID" value="CAB4649243.1"/>
    <property type="molecule type" value="Genomic_DNA"/>
</dbReference>
<dbReference type="GO" id="GO:0045454">
    <property type="term" value="P:cell redox homeostasis"/>
    <property type="evidence" value="ECO:0007669"/>
    <property type="project" value="TreeGrafter"/>
</dbReference>
<dbReference type="InterPro" id="IPR024706">
    <property type="entry name" value="Peroxiredoxin_AhpC-typ"/>
</dbReference>
<evidence type="ECO:0000256" key="9">
    <source>
        <dbReference type="ARBA" id="ARBA00038489"/>
    </source>
</evidence>
<dbReference type="PANTHER" id="PTHR42801:SF4">
    <property type="entry name" value="AHPC_TSA FAMILY PROTEIN"/>
    <property type="match status" value="1"/>
</dbReference>
<dbReference type="AlphaFoldDB" id="A0A6J6V803"/>
<dbReference type="GO" id="GO:0034599">
    <property type="term" value="P:cellular response to oxidative stress"/>
    <property type="evidence" value="ECO:0007669"/>
    <property type="project" value="TreeGrafter"/>
</dbReference>
<evidence type="ECO:0000313" key="12">
    <source>
        <dbReference type="EMBL" id="CAB4649243.1"/>
    </source>
</evidence>
<dbReference type="CDD" id="cd03017">
    <property type="entry name" value="PRX_BCP"/>
    <property type="match status" value="1"/>
</dbReference>
<accession>A0A6J6V803</accession>
<feature type="domain" description="Thioredoxin" evidence="11">
    <location>
        <begin position="2"/>
        <end position="152"/>
    </location>
</feature>
<evidence type="ECO:0000256" key="5">
    <source>
        <dbReference type="ARBA" id="ARBA00023002"/>
    </source>
</evidence>
<dbReference type="PIRSF" id="PIRSF000239">
    <property type="entry name" value="AHPC"/>
    <property type="match status" value="1"/>
</dbReference>
<evidence type="ECO:0000313" key="16">
    <source>
        <dbReference type="EMBL" id="CAB4994139.1"/>
    </source>
</evidence>
<dbReference type="PANTHER" id="PTHR42801">
    <property type="entry name" value="THIOREDOXIN-DEPENDENT PEROXIDE REDUCTASE"/>
    <property type="match status" value="1"/>
</dbReference>
<dbReference type="PROSITE" id="PS51352">
    <property type="entry name" value="THIOREDOXIN_2"/>
    <property type="match status" value="1"/>
</dbReference>